<organism evidence="1 2">
    <name type="scientific">Bryocella elongata</name>
    <dbReference type="NCBI Taxonomy" id="863522"/>
    <lineage>
        <taxon>Bacteria</taxon>
        <taxon>Pseudomonadati</taxon>
        <taxon>Acidobacteriota</taxon>
        <taxon>Terriglobia</taxon>
        <taxon>Terriglobales</taxon>
        <taxon>Acidobacteriaceae</taxon>
        <taxon>Bryocella</taxon>
    </lineage>
</organism>
<dbReference type="Proteomes" id="UP000236728">
    <property type="component" value="Unassembled WGS sequence"/>
</dbReference>
<keyword evidence="2" id="KW-1185">Reference proteome</keyword>
<reference evidence="1 2" key="1">
    <citation type="submission" date="2016-10" db="EMBL/GenBank/DDBJ databases">
        <authorList>
            <person name="de Groot N.N."/>
        </authorList>
    </citation>
    <scope>NUCLEOTIDE SEQUENCE [LARGE SCALE GENOMIC DNA]</scope>
    <source>
        <strain evidence="1 2">DSM 22489</strain>
    </source>
</reference>
<gene>
    <name evidence="1" type="ORF">SAMN05421819_2083</name>
</gene>
<evidence type="ECO:0000313" key="2">
    <source>
        <dbReference type="Proteomes" id="UP000236728"/>
    </source>
</evidence>
<dbReference type="EMBL" id="FNVA01000003">
    <property type="protein sequence ID" value="SEG18046.1"/>
    <property type="molecule type" value="Genomic_DNA"/>
</dbReference>
<proteinExistence type="predicted"/>
<protein>
    <submittedName>
        <fullName evidence="1">Uncharacterized protein</fullName>
    </submittedName>
</protein>
<accession>A0A1H5Y3C5</accession>
<evidence type="ECO:0000313" key="1">
    <source>
        <dbReference type="EMBL" id="SEG18046.1"/>
    </source>
</evidence>
<sequence length="94" mass="10593">MLDVKIPAFANEADEAAWWDSNRDLVSEEFALAAREGRLLRRSDSSTPSAEVPGLCLSDDELLKVHDAARRRRITFLEYVRLAVHEALDREPAA</sequence>
<dbReference type="AlphaFoldDB" id="A0A1H5Y3C5"/>
<name>A0A1H5Y3C5_9BACT</name>